<proteinExistence type="predicted"/>
<evidence type="ECO:0000313" key="3">
    <source>
        <dbReference type="Proteomes" id="UP000433309"/>
    </source>
</evidence>
<gene>
    <name evidence="2" type="ORF">GJ699_31800</name>
</gene>
<feature type="transmembrane region" description="Helical" evidence="1">
    <location>
        <begin position="366"/>
        <end position="389"/>
    </location>
</feature>
<dbReference type="RefSeq" id="WP_154383438.1">
    <property type="nucleotide sequence ID" value="NZ_WKJK01000030.1"/>
</dbReference>
<keyword evidence="3" id="KW-1185">Reference proteome</keyword>
<sequence>MAITAASVSKRWQPWQALIACLLWCWAGLALAHPMPETRVWIDTTPAGMNLTLQLPLNRLEFAFGQPLSEQPAQVLPRYADALSAYLLQHVGARSDGIGWQVLRPTLKVVGNDSSAELEAVFELHAPTDADVRSPTLLYDVINHEVRTHRALVFLRNDWHGGYAGQPPLLLGELRYGQNTLPITLQAAPAFASVRALLWGGAEHIAEGTDHLLFLLMLLLVAPLAAQGKRWSTLRPLKPALRHTALVITCFTIGHTITLVLGSTGLLVVPSQPVEVAVAVTIAIAALHAWRPLFANAEAWMALAFGLIHGMAFSASLSGAGLTIAQHAQALLAFNIGIELAQLAGLLIVLPPLLMLGHLRGELYGWLRRLLSVAAAVLALAWVSARAGLGEFEALSWLDEAGAVALIVPGIFWLLALLCYGQRRLAI</sequence>
<feature type="transmembrane region" description="Helical" evidence="1">
    <location>
        <begin position="302"/>
        <end position="325"/>
    </location>
</feature>
<dbReference type="Pfam" id="PF13795">
    <property type="entry name" value="HupE_UreJ_2"/>
    <property type="match status" value="1"/>
</dbReference>
<comment type="caution">
    <text evidence="2">The sequence shown here is derived from an EMBL/GenBank/DDBJ whole genome shotgun (WGS) entry which is preliminary data.</text>
</comment>
<keyword evidence="1" id="KW-1133">Transmembrane helix</keyword>
<dbReference type="Proteomes" id="UP000433309">
    <property type="component" value="Unassembled WGS sequence"/>
</dbReference>
<evidence type="ECO:0000256" key="1">
    <source>
        <dbReference type="SAM" id="Phobius"/>
    </source>
</evidence>
<feature type="transmembrane region" description="Helical" evidence="1">
    <location>
        <begin position="240"/>
        <end position="261"/>
    </location>
</feature>
<feature type="transmembrane region" description="Helical" evidence="1">
    <location>
        <begin position="273"/>
        <end position="290"/>
    </location>
</feature>
<dbReference type="InterPro" id="IPR032809">
    <property type="entry name" value="Put_HupE_UreJ"/>
</dbReference>
<feature type="transmembrane region" description="Helical" evidence="1">
    <location>
        <begin position="401"/>
        <end position="421"/>
    </location>
</feature>
<protein>
    <submittedName>
        <fullName evidence="2">HupE/UreJ family protein</fullName>
    </submittedName>
</protein>
<reference evidence="2 3" key="1">
    <citation type="submission" date="2019-11" db="EMBL/GenBank/DDBJ databases">
        <title>Novel species isolated from a subtropical stream in China.</title>
        <authorList>
            <person name="Lu H."/>
        </authorList>
    </citation>
    <scope>NUCLEOTIDE SEQUENCE [LARGE SCALE GENOMIC DNA]</scope>
    <source>
        <strain evidence="2 3">FT80W</strain>
    </source>
</reference>
<dbReference type="EMBL" id="WKJK01000030">
    <property type="protein sequence ID" value="MRW94563.1"/>
    <property type="molecule type" value="Genomic_DNA"/>
</dbReference>
<evidence type="ECO:0000313" key="2">
    <source>
        <dbReference type="EMBL" id="MRW94563.1"/>
    </source>
</evidence>
<organism evidence="2 3">
    <name type="scientific">Duganella guangzhouensis</name>
    <dbReference type="NCBI Taxonomy" id="2666084"/>
    <lineage>
        <taxon>Bacteria</taxon>
        <taxon>Pseudomonadati</taxon>
        <taxon>Pseudomonadota</taxon>
        <taxon>Betaproteobacteria</taxon>
        <taxon>Burkholderiales</taxon>
        <taxon>Oxalobacteraceae</taxon>
        <taxon>Telluria group</taxon>
        <taxon>Duganella</taxon>
    </lineage>
</organism>
<keyword evidence="1" id="KW-0472">Membrane</keyword>
<feature type="transmembrane region" description="Helical" evidence="1">
    <location>
        <begin position="331"/>
        <end position="354"/>
    </location>
</feature>
<name>A0A6I2L9P6_9BURK</name>
<dbReference type="AlphaFoldDB" id="A0A6I2L9P6"/>
<accession>A0A6I2L9P6</accession>
<keyword evidence="1" id="KW-0812">Transmembrane</keyword>